<gene>
    <name evidence="1" type="ORF">M514_27885</name>
</gene>
<dbReference type="EMBL" id="KL367713">
    <property type="protein sequence ID" value="KFD59935.1"/>
    <property type="molecule type" value="Genomic_DNA"/>
</dbReference>
<proteinExistence type="predicted"/>
<feature type="non-terminal residue" evidence="1">
    <location>
        <position position="1"/>
    </location>
</feature>
<accession>A0A085MRT9</accession>
<dbReference type="Proteomes" id="UP000030758">
    <property type="component" value="Unassembled WGS sequence"/>
</dbReference>
<dbReference type="AlphaFoldDB" id="A0A085MRT9"/>
<reference evidence="1" key="1">
    <citation type="journal article" date="2014" name="Nat. Genet.">
        <title>Genome and transcriptome of the porcine whipworm Trichuris suis.</title>
        <authorList>
            <person name="Jex A.R."/>
            <person name="Nejsum P."/>
            <person name="Schwarz E.M."/>
            <person name="Hu L."/>
            <person name="Young N.D."/>
            <person name="Hall R.S."/>
            <person name="Korhonen P.K."/>
            <person name="Liao S."/>
            <person name="Thamsborg S."/>
            <person name="Xia J."/>
            <person name="Xu P."/>
            <person name="Wang S."/>
            <person name="Scheerlinck J.P."/>
            <person name="Hofmann A."/>
            <person name="Sternberg P.W."/>
            <person name="Wang J."/>
            <person name="Gasser R.B."/>
        </authorList>
    </citation>
    <scope>NUCLEOTIDE SEQUENCE [LARGE SCALE GENOMIC DNA]</scope>
    <source>
        <strain evidence="1">DCEP-RM93F</strain>
    </source>
</reference>
<evidence type="ECO:0000313" key="1">
    <source>
        <dbReference type="EMBL" id="KFD59935.1"/>
    </source>
</evidence>
<name>A0A085MRT9_9BILA</name>
<protein>
    <submittedName>
        <fullName evidence="1">Uncharacterized protein</fullName>
    </submittedName>
</protein>
<sequence length="176" mass="20650">LTCSDDLHYRVLPTTERCRRTFSLSTYNRFEDEGSAIRFLQQKGILHQERLCAKGHPMTLSRESRSHPPRWRCHKAECRTDVRLRRGTMFVGSNTDFRKITMFKSLWSNDFETSKFCSKELELDKKCAVAWRKRLRDVAAESVLSHPCGIGGPDHIVEVDETLFSKRKSHRGREYR</sequence>
<organism evidence="1">
    <name type="scientific">Trichuris suis</name>
    <name type="common">pig whipworm</name>
    <dbReference type="NCBI Taxonomy" id="68888"/>
    <lineage>
        <taxon>Eukaryota</taxon>
        <taxon>Metazoa</taxon>
        <taxon>Ecdysozoa</taxon>
        <taxon>Nematoda</taxon>
        <taxon>Enoplea</taxon>
        <taxon>Dorylaimia</taxon>
        <taxon>Trichinellida</taxon>
        <taxon>Trichuridae</taxon>
        <taxon>Trichuris</taxon>
    </lineage>
</organism>